<evidence type="ECO:0000313" key="3">
    <source>
        <dbReference type="Proteomes" id="UP000759298"/>
    </source>
</evidence>
<proteinExistence type="predicted"/>
<evidence type="ECO:0000313" key="2">
    <source>
        <dbReference type="EMBL" id="MBY8336187.1"/>
    </source>
</evidence>
<accession>A0ABS7PEF3</accession>
<dbReference type="RefSeq" id="WP_222823881.1">
    <property type="nucleotide sequence ID" value="NZ_JAHWXP010000001.1"/>
</dbReference>
<dbReference type="Pfam" id="PF01593">
    <property type="entry name" value="Amino_oxidase"/>
    <property type="match status" value="1"/>
</dbReference>
<dbReference type="Gene3D" id="3.90.660.10">
    <property type="match status" value="1"/>
</dbReference>
<reference evidence="2 3" key="1">
    <citation type="submission" date="2021-07" db="EMBL/GenBank/DDBJ databases">
        <title>Alteriqipengyuania abyssalis NZ-12B nov, sp.nov isolated from deep sea sponge in pacific ocean.</title>
        <authorList>
            <person name="Tareen S."/>
            <person name="Wink J."/>
        </authorList>
    </citation>
    <scope>NUCLEOTIDE SEQUENCE [LARGE SCALE GENOMIC DNA]</scope>
    <source>
        <strain evidence="2 3">NZ-12B</strain>
    </source>
</reference>
<name>A0ABS7PEF3_9SPHN</name>
<dbReference type="Proteomes" id="UP000759298">
    <property type="component" value="Unassembled WGS sequence"/>
</dbReference>
<gene>
    <name evidence="2" type="ORF">KYN89_03935</name>
</gene>
<protein>
    <submittedName>
        <fullName evidence="2">FAD-dependent oxidoreductase</fullName>
    </submittedName>
</protein>
<dbReference type="PANTHER" id="PTHR16128:SF5">
    <property type="entry name" value="FAD_NAD(P)-BINDING OXIDOREDUCTASE FAMILY PROTEIN"/>
    <property type="match status" value="1"/>
</dbReference>
<dbReference type="InterPro" id="IPR002937">
    <property type="entry name" value="Amino_oxidase"/>
</dbReference>
<dbReference type="InterPro" id="IPR036188">
    <property type="entry name" value="FAD/NAD-bd_sf"/>
</dbReference>
<organism evidence="2 3">
    <name type="scientific">Alteriqipengyuania abyssalis</name>
    <dbReference type="NCBI Taxonomy" id="2860200"/>
    <lineage>
        <taxon>Bacteria</taxon>
        <taxon>Pseudomonadati</taxon>
        <taxon>Pseudomonadota</taxon>
        <taxon>Alphaproteobacteria</taxon>
        <taxon>Sphingomonadales</taxon>
        <taxon>Erythrobacteraceae</taxon>
        <taxon>Alteriqipengyuania</taxon>
    </lineage>
</organism>
<dbReference type="EMBL" id="JAHWXP010000001">
    <property type="protein sequence ID" value="MBY8336187.1"/>
    <property type="molecule type" value="Genomic_DNA"/>
</dbReference>
<dbReference type="Pfam" id="PF13450">
    <property type="entry name" value="NAD_binding_8"/>
    <property type="match status" value="1"/>
</dbReference>
<sequence>MHVAVIGAGMAGLTCASRLVEAGHNVAVFDKGRGPGGRMATRRVEHNGATFRFDHGAQYFTAREMAFQTQVRAWETDGIVAPWPAAKDGAWVGTPGMNAPIRAMAEALEVRFGTRIAGLVPERGGWRLEGEGAPDDRFDAVVIAVPAEQAAPLLAVHAPDFAEDARDVKSEPCWTAMVAFESGVDAPDTLADEGAIGWAARNSAKPGRDADRECWVIQANPRWSRAQLEREAENVGEELLAHFARAVGDLPPVLFSSAHLWRYAKCEKNDAGALWDAGLRIGVCGDWLSGPRVENAFLSGLALARRIAG</sequence>
<dbReference type="Gene3D" id="3.50.50.60">
    <property type="entry name" value="FAD/NAD(P)-binding domain"/>
    <property type="match status" value="1"/>
</dbReference>
<dbReference type="PRINTS" id="PR00419">
    <property type="entry name" value="ADXRDTASE"/>
</dbReference>
<dbReference type="PANTHER" id="PTHR16128">
    <property type="entry name" value="FAD/NAD(P)-BINDING OXIDOREDUCTASE FAMILY PROTEIN"/>
    <property type="match status" value="1"/>
</dbReference>
<comment type="caution">
    <text evidence="2">The sequence shown here is derived from an EMBL/GenBank/DDBJ whole genome shotgun (WGS) entry which is preliminary data.</text>
</comment>
<dbReference type="SUPFAM" id="SSF51905">
    <property type="entry name" value="FAD/NAD(P)-binding domain"/>
    <property type="match status" value="1"/>
</dbReference>
<keyword evidence="3" id="KW-1185">Reference proteome</keyword>
<feature type="domain" description="Amine oxidase" evidence="1">
    <location>
        <begin position="88"/>
        <end position="195"/>
    </location>
</feature>
<evidence type="ECO:0000259" key="1">
    <source>
        <dbReference type="Pfam" id="PF01593"/>
    </source>
</evidence>